<dbReference type="eggNOG" id="ENOG502RDF7">
    <property type="taxonomic scope" value="Eukaryota"/>
</dbReference>
<feature type="transmembrane region" description="Helical" evidence="2">
    <location>
        <begin position="562"/>
        <end position="583"/>
    </location>
</feature>
<dbReference type="PaxDb" id="2850-Phatr43856"/>
<feature type="transmembrane region" description="Helical" evidence="2">
    <location>
        <begin position="628"/>
        <end position="648"/>
    </location>
</feature>
<feature type="transmembrane region" description="Helical" evidence="2">
    <location>
        <begin position="464"/>
        <end position="487"/>
    </location>
</feature>
<dbReference type="Proteomes" id="UP000000759">
    <property type="component" value="Chromosome 3"/>
</dbReference>
<dbReference type="AlphaFoldDB" id="B5Y4J7"/>
<protein>
    <recommendedName>
        <fullName evidence="3">Fungal lipase-type domain-containing protein</fullName>
    </recommendedName>
</protein>
<dbReference type="OrthoDB" id="58570at2759"/>
<feature type="transmembrane region" description="Helical" evidence="2">
    <location>
        <begin position="181"/>
        <end position="209"/>
    </location>
</feature>
<feature type="transmembrane region" description="Helical" evidence="2">
    <location>
        <begin position="230"/>
        <end position="254"/>
    </location>
</feature>
<keyword evidence="2" id="KW-0812">Transmembrane</keyword>
<feature type="transmembrane region" description="Helical" evidence="2">
    <location>
        <begin position="538"/>
        <end position="556"/>
    </location>
</feature>
<dbReference type="InterPro" id="IPR029058">
    <property type="entry name" value="AB_hydrolase_fold"/>
</dbReference>
<feature type="transmembrane region" description="Helical" evidence="2">
    <location>
        <begin position="437"/>
        <end position="458"/>
    </location>
</feature>
<reference evidence="4 5" key="1">
    <citation type="journal article" date="2008" name="Nature">
        <title>The Phaeodactylum genome reveals the evolutionary history of diatom genomes.</title>
        <authorList>
            <person name="Bowler C."/>
            <person name="Allen A.E."/>
            <person name="Badger J.H."/>
            <person name="Grimwood J."/>
            <person name="Jabbari K."/>
            <person name="Kuo A."/>
            <person name="Maheswari U."/>
            <person name="Martens C."/>
            <person name="Maumus F."/>
            <person name="Otillar R.P."/>
            <person name="Rayko E."/>
            <person name="Salamov A."/>
            <person name="Vandepoele K."/>
            <person name="Beszteri B."/>
            <person name="Gruber A."/>
            <person name="Heijde M."/>
            <person name="Katinka M."/>
            <person name="Mock T."/>
            <person name="Valentin K."/>
            <person name="Verret F."/>
            <person name="Berges J.A."/>
            <person name="Brownlee C."/>
            <person name="Cadoret J.P."/>
            <person name="Chiovitti A."/>
            <person name="Choi C.J."/>
            <person name="Coesel S."/>
            <person name="De Martino A."/>
            <person name="Detter J.C."/>
            <person name="Durkin C."/>
            <person name="Falciatore A."/>
            <person name="Fournet J."/>
            <person name="Haruta M."/>
            <person name="Huysman M.J."/>
            <person name="Jenkins B.D."/>
            <person name="Jiroutova K."/>
            <person name="Jorgensen R.E."/>
            <person name="Joubert Y."/>
            <person name="Kaplan A."/>
            <person name="Kroger N."/>
            <person name="Kroth P.G."/>
            <person name="La Roche J."/>
            <person name="Lindquist E."/>
            <person name="Lommer M."/>
            <person name="Martin-Jezequel V."/>
            <person name="Lopez P.J."/>
            <person name="Lucas S."/>
            <person name="Mangogna M."/>
            <person name="McGinnis K."/>
            <person name="Medlin L.K."/>
            <person name="Montsant A."/>
            <person name="Oudot-Le Secq M.P."/>
            <person name="Napoli C."/>
            <person name="Obornik M."/>
            <person name="Parker M.S."/>
            <person name="Petit J.L."/>
            <person name="Porcel B.M."/>
            <person name="Poulsen N."/>
            <person name="Robison M."/>
            <person name="Rychlewski L."/>
            <person name="Rynearson T.A."/>
            <person name="Schmutz J."/>
            <person name="Shapiro H."/>
            <person name="Siaut M."/>
            <person name="Stanley M."/>
            <person name="Sussman M.R."/>
            <person name="Taylor A.R."/>
            <person name="Vardi A."/>
            <person name="von Dassow P."/>
            <person name="Vyverman W."/>
            <person name="Willis A."/>
            <person name="Wyrwicz L.S."/>
            <person name="Rokhsar D.S."/>
            <person name="Weissenbach J."/>
            <person name="Armbrust E.V."/>
            <person name="Green B.R."/>
            <person name="Van de Peer Y."/>
            <person name="Grigoriev I.V."/>
        </authorList>
    </citation>
    <scope>NUCLEOTIDE SEQUENCE [LARGE SCALE GENOMIC DNA]</scope>
    <source>
        <strain evidence="4 5">CCAP 1055/1</strain>
    </source>
</reference>
<dbReference type="GeneID" id="7203976"/>
<keyword evidence="5" id="KW-1185">Reference proteome</keyword>
<evidence type="ECO:0000313" key="5">
    <source>
        <dbReference type="Proteomes" id="UP000000759"/>
    </source>
</evidence>
<feature type="transmembrane region" description="Helical" evidence="2">
    <location>
        <begin position="145"/>
        <end position="169"/>
    </location>
</feature>
<dbReference type="InParanoid" id="B5Y4J7"/>
<dbReference type="EMBL" id="CP001142">
    <property type="protein sequence ID" value="ACI65775.1"/>
    <property type="molecule type" value="Genomic_DNA"/>
</dbReference>
<dbReference type="SUPFAM" id="SSF53474">
    <property type="entry name" value="alpha/beta-Hydrolases"/>
    <property type="match status" value="1"/>
</dbReference>
<dbReference type="InterPro" id="IPR002921">
    <property type="entry name" value="Fungal_lipase-type"/>
</dbReference>
<feature type="domain" description="Fungal lipase-type" evidence="3">
    <location>
        <begin position="763"/>
        <end position="908"/>
    </location>
</feature>
<dbReference type="Pfam" id="PF01764">
    <property type="entry name" value="Lipase_3"/>
    <property type="match status" value="1"/>
</dbReference>
<keyword evidence="2" id="KW-0472">Membrane</keyword>
<sequence length="985" mass="109570">MVSNSNTKGVNFASFVPHHNVPESDVEEATETAAKPPTHGVPEDGSEKMPHSVELVNAPTDRMKRLASAPTVCTLRDHFTLPIASSTVRYRQTQGAARVIQGGDAQYVLEETVNRNTEQREISIRRIHDTSEGVRFLRATYATVTAFWTGFLFVFCLQVLLFLVLDLAIEVGATSKQEANWGAAMGVIFSIIPFVYGLSSALVIAGAYIQDTFRGHPLIRNFTFRKLSPVAVEWIFFTFFLGAPIFILCCSLLSGSDSWWEITSLFWFASVLAFYVIFAGNVIWYELRACWEVTRNLRDDDNDDFWHVVYRSIRSRQRAVYSGRKSVTYLSMGSIRDAEFTDSLSTRKLQVDGTMVEKIGLRSKATEWKIWSDLGFYKELDQPERFFTIDDARDVRPYLTSYTWNLEKVFCRPRDSRYIAIVKGPGAVTRAQMKASFICSLLGTFLMFFVLFSALIYLELGGAFTTLILAAGVLVCYPSFVSTFRLYRATQRLVFARSQAKDSDESDDEEKEEDGMAASKGIFLVHEQYRINVATDRLCFLMFAIEVMLMLVWPLASLYSVGNWTLASLFVIVAGISGVRYYISAAVVLEETGHLDLVDGNTDEERWQNQSRLNEIVGNITVGRSRGAWMSVLGTFGFVVLALFVGAVGTNQETTAAVAGVGNTYLPSNEFVYQQKDSLRYPTCALTSAAVDQTPLNTMADYTFLAGLAYSGDQVASEAIAQWFSEGAILQDTVVAEYRNRTGVSSAVSFKLFTFPSSADFAIVSIRGTQNNWDMLTDAQLWSSAALMQFLRELLPFGEIWTPIMDSLINIITSIESESIERVSFYKDTTRFVQFLQNQSDVYSGVAVTGHSLGGGLSIITGAIAGVPAVALSGPNAMLSRKSFDPQVSAEQLNSKTFNIIPERDVVPMIDDPAQNYQSIRCEADFADFIGCHDSTRSLCEILYTCGNDNRPIPCECHTLYNYPQPIQTAASNRTFAEACGLAEA</sequence>
<organism evidence="4 5">
    <name type="scientific">Phaeodactylum tricornutum (strain CCAP 1055/1)</name>
    <dbReference type="NCBI Taxonomy" id="556484"/>
    <lineage>
        <taxon>Eukaryota</taxon>
        <taxon>Sar</taxon>
        <taxon>Stramenopiles</taxon>
        <taxon>Ochrophyta</taxon>
        <taxon>Bacillariophyta</taxon>
        <taxon>Bacillariophyceae</taxon>
        <taxon>Bacillariophycidae</taxon>
        <taxon>Naviculales</taxon>
        <taxon>Phaeodactylaceae</taxon>
        <taxon>Phaeodactylum</taxon>
    </lineage>
</organism>
<keyword evidence="2" id="KW-1133">Transmembrane helix</keyword>
<dbReference type="RefSeq" id="XP_002186305.1">
    <property type="nucleotide sequence ID" value="XM_002186269.1"/>
</dbReference>
<accession>B5Y4J7</accession>
<name>B5Y4J7_PHATC</name>
<evidence type="ECO:0000256" key="1">
    <source>
        <dbReference type="SAM" id="MobiDB-lite"/>
    </source>
</evidence>
<evidence type="ECO:0000259" key="3">
    <source>
        <dbReference type="Pfam" id="PF01764"/>
    </source>
</evidence>
<gene>
    <name evidence="4" type="ORF">PHATR_43856</name>
</gene>
<dbReference type="HOGENOM" id="CLU_330540_0_0_1"/>
<feature type="region of interest" description="Disordered" evidence="1">
    <location>
        <begin position="1"/>
        <end position="50"/>
    </location>
</feature>
<dbReference type="KEGG" id="pti:PHATR_43856"/>
<feature type="transmembrane region" description="Helical" evidence="2">
    <location>
        <begin position="266"/>
        <end position="285"/>
    </location>
</feature>
<dbReference type="GO" id="GO:0006629">
    <property type="term" value="P:lipid metabolic process"/>
    <property type="evidence" value="ECO:0007669"/>
    <property type="project" value="InterPro"/>
</dbReference>
<proteinExistence type="predicted"/>
<reference evidence="5" key="2">
    <citation type="submission" date="2008-08" db="EMBL/GenBank/DDBJ databases">
        <authorList>
            <consortium name="Diatom Consortium"/>
            <person name="Grigoriev I."/>
            <person name="Grimwood J."/>
            <person name="Kuo A."/>
            <person name="Otillar R.P."/>
            <person name="Salamov A."/>
            <person name="Detter J.C."/>
            <person name="Lindquist E."/>
            <person name="Shapiro H."/>
            <person name="Lucas S."/>
            <person name="Glavina del Rio T."/>
            <person name="Pitluck S."/>
            <person name="Rokhsar D."/>
            <person name="Bowler C."/>
        </authorList>
    </citation>
    <scope>GENOME REANNOTATION</scope>
    <source>
        <strain evidence="5">CCAP 1055/1</strain>
    </source>
</reference>
<feature type="compositionally biased region" description="Basic and acidic residues" evidence="1">
    <location>
        <begin position="41"/>
        <end position="50"/>
    </location>
</feature>
<dbReference type="Gene3D" id="3.40.50.1820">
    <property type="entry name" value="alpha/beta hydrolase"/>
    <property type="match status" value="1"/>
</dbReference>
<dbReference type="OMA" id="NTDEERW"/>
<evidence type="ECO:0000256" key="2">
    <source>
        <dbReference type="SAM" id="Phobius"/>
    </source>
</evidence>
<dbReference type="STRING" id="556484.B5Y4J7"/>
<evidence type="ECO:0000313" key="4">
    <source>
        <dbReference type="EMBL" id="ACI65775.1"/>
    </source>
</evidence>